<keyword evidence="3" id="KW-1185">Reference proteome</keyword>
<keyword evidence="1" id="KW-0812">Transmembrane</keyword>
<dbReference type="EMBL" id="BAABHD010000075">
    <property type="protein sequence ID" value="GAA4463685.1"/>
    <property type="molecule type" value="Genomic_DNA"/>
</dbReference>
<evidence type="ECO:0008006" key="4">
    <source>
        <dbReference type="Google" id="ProtNLM"/>
    </source>
</evidence>
<gene>
    <name evidence="2" type="ORF">GCM10023189_41950</name>
</gene>
<evidence type="ECO:0000256" key="1">
    <source>
        <dbReference type="SAM" id="Phobius"/>
    </source>
</evidence>
<accession>A0ABP8NCS1</accession>
<reference evidence="3" key="1">
    <citation type="journal article" date="2019" name="Int. J. Syst. Evol. Microbiol.">
        <title>The Global Catalogue of Microorganisms (GCM) 10K type strain sequencing project: providing services to taxonomists for standard genome sequencing and annotation.</title>
        <authorList>
            <consortium name="The Broad Institute Genomics Platform"/>
            <consortium name="The Broad Institute Genome Sequencing Center for Infectious Disease"/>
            <person name="Wu L."/>
            <person name="Ma J."/>
        </authorList>
    </citation>
    <scope>NUCLEOTIDE SEQUENCE [LARGE SCALE GENOMIC DNA]</scope>
    <source>
        <strain evidence="3">JCM 17927</strain>
    </source>
</reference>
<feature type="transmembrane region" description="Helical" evidence="1">
    <location>
        <begin position="33"/>
        <end position="55"/>
    </location>
</feature>
<proteinExistence type="predicted"/>
<sequence>MKVMLKNWDIMRIVRLVAGTVILWTAYTDSQPLLGLLGAFLLIQAVLNVGCGPAGCRVPELGKQSVSESAKDSVKDVRYEEL</sequence>
<keyword evidence="1" id="KW-1133">Transmembrane helix</keyword>
<organism evidence="2 3">
    <name type="scientific">Nibrella saemangeumensis</name>
    <dbReference type="NCBI Taxonomy" id="1084526"/>
    <lineage>
        <taxon>Bacteria</taxon>
        <taxon>Pseudomonadati</taxon>
        <taxon>Bacteroidota</taxon>
        <taxon>Cytophagia</taxon>
        <taxon>Cytophagales</taxon>
        <taxon>Spirosomataceae</taxon>
        <taxon>Nibrella</taxon>
    </lineage>
</organism>
<comment type="caution">
    <text evidence="2">The sequence shown here is derived from an EMBL/GenBank/DDBJ whole genome shotgun (WGS) entry which is preliminary data.</text>
</comment>
<evidence type="ECO:0000313" key="3">
    <source>
        <dbReference type="Proteomes" id="UP001501175"/>
    </source>
</evidence>
<evidence type="ECO:0000313" key="2">
    <source>
        <dbReference type="EMBL" id="GAA4463685.1"/>
    </source>
</evidence>
<protein>
    <recommendedName>
        <fullName evidence="4">DUF2892 domain-containing protein</fullName>
    </recommendedName>
</protein>
<keyword evidence="1" id="KW-0472">Membrane</keyword>
<name>A0ABP8NCS1_9BACT</name>
<feature type="transmembrane region" description="Helical" evidence="1">
    <location>
        <begin position="12"/>
        <end position="27"/>
    </location>
</feature>
<dbReference type="Proteomes" id="UP001501175">
    <property type="component" value="Unassembled WGS sequence"/>
</dbReference>